<reference evidence="9 10" key="1">
    <citation type="submission" date="2020-05" db="EMBL/GenBank/DDBJ databases">
        <title>Genome sequencing of Spirosoma sp. TS118.</title>
        <authorList>
            <person name="Lee J.-H."/>
            <person name="Jeong S."/>
            <person name="Zhao L."/>
            <person name="Jung J.-H."/>
            <person name="Kim M.-K."/>
            <person name="Lim S."/>
        </authorList>
    </citation>
    <scope>NUCLEOTIDE SEQUENCE [LARGE SCALE GENOMIC DNA]</scope>
    <source>
        <strain evidence="9 10">TS118</strain>
    </source>
</reference>
<proteinExistence type="inferred from homology"/>
<dbReference type="Pfam" id="PF02321">
    <property type="entry name" value="OEP"/>
    <property type="match status" value="1"/>
</dbReference>
<protein>
    <submittedName>
        <fullName evidence="9">TolC family protein</fullName>
    </submittedName>
</protein>
<dbReference type="Proteomes" id="UP000502756">
    <property type="component" value="Chromosome"/>
</dbReference>
<dbReference type="SUPFAM" id="SSF56954">
    <property type="entry name" value="Outer membrane efflux proteins (OEP)"/>
    <property type="match status" value="1"/>
</dbReference>
<keyword evidence="6" id="KW-0472">Membrane</keyword>
<dbReference type="InterPro" id="IPR003423">
    <property type="entry name" value="OMP_efflux"/>
</dbReference>
<evidence type="ECO:0000256" key="5">
    <source>
        <dbReference type="ARBA" id="ARBA00022692"/>
    </source>
</evidence>
<keyword evidence="7" id="KW-0998">Cell outer membrane</keyword>
<evidence type="ECO:0000313" key="9">
    <source>
        <dbReference type="EMBL" id="QJW92316.1"/>
    </source>
</evidence>
<dbReference type="EMBL" id="CP053435">
    <property type="protein sequence ID" value="QJW92316.1"/>
    <property type="molecule type" value="Genomic_DNA"/>
</dbReference>
<organism evidence="9 10">
    <name type="scientific">Spirosoma taeanense</name>
    <dbReference type="NCBI Taxonomy" id="2735870"/>
    <lineage>
        <taxon>Bacteria</taxon>
        <taxon>Pseudomonadati</taxon>
        <taxon>Bacteroidota</taxon>
        <taxon>Cytophagia</taxon>
        <taxon>Cytophagales</taxon>
        <taxon>Cytophagaceae</taxon>
        <taxon>Spirosoma</taxon>
    </lineage>
</organism>
<comment type="subcellular location">
    <subcellularLocation>
        <location evidence="1">Cell outer membrane</location>
    </subcellularLocation>
</comment>
<evidence type="ECO:0000256" key="7">
    <source>
        <dbReference type="ARBA" id="ARBA00023237"/>
    </source>
</evidence>
<feature type="chain" id="PRO_5026773280" evidence="8">
    <location>
        <begin position="19"/>
        <end position="485"/>
    </location>
</feature>
<dbReference type="GO" id="GO:1990281">
    <property type="term" value="C:efflux pump complex"/>
    <property type="evidence" value="ECO:0007669"/>
    <property type="project" value="TreeGrafter"/>
</dbReference>
<keyword evidence="4" id="KW-1134">Transmembrane beta strand</keyword>
<keyword evidence="8" id="KW-0732">Signal</keyword>
<dbReference type="GO" id="GO:0009279">
    <property type="term" value="C:cell outer membrane"/>
    <property type="evidence" value="ECO:0007669"/>
    <property type="project" value="UniProtKB-SubCell"/>
</dbReference>
<keyword evidence="5" id="KW-0812">Transmembrane</keyword>
<feature type="signal peptide" evidence="8">
    <location>
        <begin position="1"/>
        <end position="18"/>
    </location>
</feature>
<dbReference type="AlphaFoldDB" id="A0A6M5YG94"/>
<gene>
    <name evidence="9" type="ORF">HNV11_11185</name>
</gene>
<sequence length="485" mass="55172">MYPFGRLVFGLLCYGLMAAPGFSRQSDSAMQPDSAVFPAPVFYELIRQNHPLVKQADLFGEEARQVLVQARGAFDPKLTSFYDRKEFGNQLYYERWQSKLAVPLWPGGIDLNISYDRNTGTYLNPEEKVPASGLSGVGISVPVGQGLLMDTRRNAVRQARLVQNLAEADRLKLINKTLFDAAKTYWEWFLAHQQQRLLTEGHELAERRFRALRERALLGDAAIIDTTEALITVQDRLVQRQQAEVEEQNARLRVSSFLWNADGQPVELPKSAIPQELALVTLSEATLQSLLDRAAQQHPDLLKLDVKTRQLSLEERFRRAMLQPQIVLNASMLSRTPTADVSYDWTSYYSLRPQNHKIGVDFVFPLFLRKERGKLREVQVKNRQVGLERQHAGRLITNTVQSAYNQLQTLAQQAAIQEQTIRNQQLLLRAEQQKFELGESSLFLVNARESKLIDLRVKGEELKTKYQKAVAELYFVAGTSEQAGS</sequence>
<dbReference type="InterPro" id="IPR051906">
    <property type="entry name" value="TolC-like"/>
</dbReference>
<dbReference type="Gene3D" id="1.20.1600.10">
    <property type="entry name" value="Outer membrane efflux proteins (OEP)"/>
    <property type="match status" value="1"/>
</dbReference>
<evidence type="ECO:0000256" key="6">
    <source>
        <dbReference type="ARBA" id="ARBA00023136"/>
    </source>
</evidence>
<accession>A0A6M5YG94</accession>
<evidence type="ECO:0000256" key="4">
    <source>
        <dbReference type="ARBA" id="ARBA00022452"/>
    </source>
</evidence>
<evidence type="ECO:0000256" key="2">
    <source>
        <dbReference type="ARBA" id="ARBA00007613"/>
    </source>
</evidence>
<dbReference type="GO" id="GO:0015288">
    <property type="term" value="F:porin activity"/>
    <property type="evidence" value="ECO:0007669"/>
    <property type="project" value="TreeGrafter"/>
</dbReference>
<comment type="similarity">
    <text evidence="2">Belongs to the outer membrane factor (OMF) (TC 1.B.17) family.</text>
</comment>
<evidence type="ECO:0000313" key="10">
    <source>
        <dbReference type="Proteomes" id="UP000502756"/>
    </source>
</evidence>
<dbReference type="GO" id="GO:0015562">
    <property type="term" value="F:efflux transmembrane transporter activity"/>
    <property type="evidence" value="ECO:0007669"/>
    <property type="project" value="InterPro"/>
</dbReference>
<name>A0A6M5YG94_9BACT</name>
<keyword evidence="10" id="KW-1185">Reference proteome</keyword>
<keyword evidence="3" id="KW-0813">Transport</keyword>
<dbReference type="KEGG" id="stae:HNV11_11185"/>
<evidence type="ECO:0000256" key="1">
    <source>
        <dbReference type="ARBA" id="ARBA00004442"/>
    </source>
</evidence>
<dbReference type="PANTHER" id="PTHR30026:SF20">
    <property type="entry name" value="OUTER MEMBRANE PROTEIN TOLC"/>
    <property type="match status" value="1"/>
</dbReference>
<dbReference type="PANTHER" id="PTHR30026">
    <property type="entry name" value="OUTER MEMBRANE PROTEIN TOLC"/>
    <property type="match status" value="1"/>
</dbReference>
<evidence type="ECO:0000256" key="3">
    <source>
        <dbReference type="ARBA" id="ARBA00022448"/>
    </source>
</evidence>
<evidence type="ECO:0000256" key="8">
    <source>
        <dbReference type="SAM" id="SignalP"/>
    </source>
</evidence>